<dbReference type="EMBL" id="UZAE01015480">
    <property type="protein sequence ID" value="VDO16019.1"/>
    <property type="molecule type" value="Genomic_DNA"/>
</dbReference>
<dbReference type="Pfam" id="PF04712">
    <property type="entry name" value="Radial_spoke"/>
    <property type="match status" value="1"/>
</dbReference>
<dbReference type="GO" id="GO:0001534">
    <property type="term" value="C:radial spoke"/>
    <property type="evidence" value="ECO:0007669"/>
    <property type="project" value="InterPro"/>
</dbReference>
<proteinExistence type="predicted"/>
<keyword evidence="3" id="KW-0969">Cilium</keyword>
<evidence type="ECO:0000256" key="2">
    <source>
        <dbReference type="ARBA" id="ARBA00022490"/>
    </source>
</evidence>
<accession>A0A0R3U040</accession>
<name>A0A0R3U040_RODNA</name>
<organism evidence="8">
    <name type="scientific">Rodentolepis nana</name>
    <name type="common">Dwarf tapeworm</name>
    <name type="synonym">Hymenolepis nana</name>
    <dbReference type="NCBI Taxonomy" id="102285"/>
    <lineage>
        <taxon>Eukaryota</taxon>
        <taxon>Metazoa</taxon>
        <taxon>Spiralia</taxon>
        <taxon>Lophotrochozoa</taxon>
        <taxon>Platyhelminthes</taxon>
        <taxon>Cestoda</taxon>
        <taxon>Eucestoda</taxon>
        <taxon>Cyclophyllidea</taxon>
        <taxon>Hymenolepididae</taxon>
        <taxon>Rodentolepis</taxon>
    </lineage>
</organism>
<keyword evidence="7" id="KW-1185">Reference proteome</keyword>
<evidence type="ECO:0000256" key="5">
    <source>
        <dbReference type="ARBA" id="ARBA00023273"/>
    </source>
</evidence>
<evidence type="ECO:0000256" key="4">
    <source>
        <dbReference type="ARBA" id="ARBA00023212"/>
    </source>
</evidence>
<keyword evidence="2" id="KW-0963">Cytoplasm</keyword>
<reference evidence="8" key="1">
    <citation type="submission" date="2017-02" db="UniProtKB">
        <authorList>
            <consortium name="WormBaseParasite"/>
        </authorList>
    </citation>
    <scope>IDENTIFICATION</scope>
</reference>
<evidence type="ECO:0000256" key="1">
    <source>
        <dbReference type="ARBA" id="ARBA00004430"/>
    </source>
</evidence>
<evidence type="ECO:0000313" key="8">
    <source>
        <dbReference type="WBParaSite" id="HNAJ_0001348901-mRNA-1"/>
    </source>
</evidence>
<comment type="subcellular location">
    <subcellularLocation>
        <location evidence="1">Cytoplasm</location>
        <location evidence="1">Cytoskeleton</location>
        <location evidence="1">Cilium axoneme</location>
    </subcellularLocation>
</comment>
<evidence type="ECO:0000256" key="3">
    <source>
        <dbReference type="ARBA" id="ARBA00023069"/>
    </source>
</evidence>
<gene>
    <name evidence="6" type="ORF">HNAJ_LOCUS13463</name>
</gene>
<dbReference type="InterPro" id="IPR006802">
    <property type="entry name" value="Radial_spoke"/>
</dbReference>
<dbReference type="Proteomes" id="UP000278807">
    <property type="component" value="Unassembled WGS sequence"/>
</dbReference>
<dbReference type="WBParaSite" id="HNAJ_0001348901-mRNA-1">
    <property type="protein sequence ID" value="HNAJ_0001348901-mRNA-1"/>
    <property type="gene ID" value="HNAJ_0001348901"/>
</dbReference>
<protein>
    <submittedName>
        <fullName evidence="8">USE1-like protein</fullName>
    </submittedName>
</protein>
<dbReference type="STRING" id="102285.A0A0R3U040"/>
<keyword evidence="5" id="KW-0966">Cell projection</keyword>
<dbReference type="GO" id="GO:0060271">
    <property type="term" value="P:cilium assembly"/>
    <property type="evidence" value="ECO:0007669"/>
    <property type="project" value="InterPro"/>
</dbReference>
<evidence type="ECO:0000313" key="7">
    <source>
        <dbReference type="Proteomes" id="UP000278807"/>
    </source>
</evidence>
<dbReference type="GO" id="GO:0060294">
    <property type="term" value="P:cilium movement involved in cell motility"/>
    <property type="evidence" value="ECO:0007669"/>
    <property type="project" value="InterPro"/>
</dbReference>
<evidence type="ECO:0000313" key="6">
    <source>
        <dbReference type="EMBL" id="VDO16019.1"/>
    </source>
</evidence>
<keyword evidence="4" id="KW-0206">Cytoskeleton</keyword>
<sequence>MSNEQPNIKDPKYVFSETKALLMSCHPGDNQSASVYDLMTGITKYIAQNKPSQAFDQFEEISRFIKLEMGMGNTLGGVPTKKPKTPEAEFAEKERTLYSHPDHVWNKPPLVETNLPESYSGNFEEDPEETEVLGNVCQEFSLIEQSGIGMINAL</sequence>
<reference evidence="6 7" key="2">
    <citation type="submission" date="2018-11" db="EMBL/GenBank/DDBJ databases">
        <authorList>
            <consortium name="Pathogen Informatics"/>
        </authorList>
    </citation>
    <scope>NUCLEOTIDE SEQUENCE [LARGE SCALE GENOMIC DNA]</scope>
</reference>
<dbReference type="AlphaFoldDB" id="A0A0R3U040"/>